<keyword evidence="3" id="KW-1185">Reference proteome</keyword>
<proteinExistence type="predicted"/>
<name>A0ABY7F3V7_MYAAR</name>
<reference evidence="2" key="1">
    <citation type="submission" date="2022-11" db="EMBL/GenBank/DDBJ databases">
        <title>Centuries of genome instability and evolution in soft-shell clam transmissible cancer (bioRxiv).</title>
        <authorList>
            <person name="Hart S.F.M."/>
            <person name="Yonemitsu M.A."/>
            <person name="Giersch R.M."/>
            <person name="Beal B.F."/>
            <person name="Arriagada G."/>
            <person name="Davis B.W."/>
            <person name="Ostrander E.A."/>
            <person name="Goff S.P."/>
            <person name="Metzger M.J."/>
        </authorList>
    </citation>
    <scope>NUCLEOTIDE SEQUENCE</scope>
    <source>
        <strain evidence="2">MELC-2E11</strain>
        <tissue evidence="2">Siphon/mantle</tissue>
    </source>
</reference>
<dbReference type="EMBL" id="CP111021">
    <property type="protein sequence ID" value="WAR16830.1"/>
    <property type="molecule type" value="Genomic_DNA"/>
</dbReference>
<evidence type="ECO:0000256" key="1">
    <source>
        <dbReference type="SAM" id="SignalP"/>
    </source>
</evidence>
<organism evidence="2 3">
    <name type="scientific">Mya arenaria</name>
    <name type="common">Soft-shell clam</name>
    <dbReference type="NCBI Taxonomy" id="6604"/>
    <lineage>
        <taxon>Eukaryota</taxon>
        <taxon>Metazoa</taxon>
        <taxon>Spiralia</taxon>
        <taxon>Lophotrochozoa</taxon>
        <taxon>Mollusca</taxon>
        <taxon>Bivalvia</taxon>
        <taxon>Autobranchia</taxon>
        <taxon>Heteroconchia</taxon>
        <taxon>Euheterodonta</taxon>
        <taxon>Imparidentia</taxon>
        <taxon>Neoheterodontei</taxon>
        <taxon>Myida</taxon>
        <taxon>Myoidea</taxon>
        <taxon>Myidae</taxon>
        <taxon>Mya</taxon>
    </lineage>
</organism>
<feature type="chain" id="PRO_5045071976" evidence="1">
    <location>
        <begin position="21"/>
        <end position="104"/>
    </location>
</feature>
<evidence type="ECO:0000313" key="3">
    <source>
        <dbReference type="Proteomes" id="UP001164746"/>
    </source>
</evidence>
<accession>A0ABY7F3V7</accession>
<evidence type="ECO:0000313" key="2">
    <source>
        <dbReference type="EMBL" id="WAR16830.1"/>
    </source>
</evidence>
<keyword evidence="1" id="KW-0732">Signal</keyword>
<dbReference type="Proteomes" id="UP001164746">
    <property type="component" value="Chromosome 10"/>
</dbReference>
<sequence>MSANIAVWIFVCAVVSTDLAQSCTTLFECPPMYCPSDHISKCEDGYCKCTLESPGCMNQADCFVAIVNCPPGTFSLCIHGRCVCTHYKRQTSSREKSQLGRLIA</sequence>
<feature type="signal peptide" evidence="1">
    <location>
        <begin position="1"/>
        <end position="20"/>
    </location>
</feature>
<gene>
    <name evidence="2" type="ORF">MAR_031424</name>
</gene>
<protein>
    <submittedName>
        <fullName evidence="2">Uncharacterized protein</fullName>
    </submittedName>
</protein>